<name>A0A7X6L6E3_9NOCA</name>
<evidence type="ECO:0000313" key="1">
    <source>
        <dbReference type="EMBL" id="NKY28650.1"/>
    </source>
</evidence>
<dbReference type="AlphaFoldDB" id="A0A7X6L6E3"/>
<organism evidence="1 2">
    <name type="scientific">Nocardia gamkensis</name>
    <dbReference type="NCBI Taxonomy" id="352869"/>
    <lineage>
        <taxon>Bacteria</taxon>
        <taxon>Bacillati</taxon>
        <taxon>Actinomycetota</taxon>
        <taxon>Actinomycetes</taxon>
        <taxon>Mycobacteriales</taxon>
        <taxon>Nocardiaceae</taxon>
        <taxon>Nocardia</taxon>
    </lineage>
</organism>
<gene>
    <name evidence="1" type="ORF">HGB38_20875</name>
</gene>
<dbReference type="RefSeq" id="WP_157113897.1">
    <property type="nucleotide sequence ID" value="NZ_JAAXOS010000010.1"/>
</dbReference>
<protein>
    <submittedName>
        <fullName evidence="1">Uncharacterized protein</fullName>
    </submittedName>
</protein>
<dbReference type="EMBL" id="JAAXOS010000010">
    <property type="protein sequence ID" value="NKY28650.1"/>
    <property type="molecule type" value="Genomic_DNA"/>
</dbReference>
<comment type="caution">
    <text evidence="1">The sequence shown here is derived from an EMBL/GenBank/DDBJ whole genome shotgun (WGS) entry which is preliminary data.</text>
</comment>
<dbReference type="Proteomes" id="UP000540698">
    <property type="component" value="Unassembled WGS sequence"/>
</dbReference>
<proteinExistence type="predicted"/>
<sequence length="46" mass="5402">MIEDMNMPSTDDDRDRIIWPESSASNAWWADVMDHRFPRTQTTTSS</sequence>
<keyword evidence="2" id="KW-1185">Reference proteome</keyword>
<evidence type="ECO:0000313" key="2">
    <source>
        <dbReference type="Proteomes" id="UP000540698"/>
    </source>
</evidence>
<reference evidence="1 2" key="1">
    <citation type="submission" date="2020-04" db="EMBL/GenBank/DDBJ databases">
        <title>MicrobeNet Type strains.</title>
        <authorList>
            <person name="Nicholson A.C."/>
        </authorList>
    </citation>
    <scope>NUCLEOTIDE SEQUENCE [LARGE SCALE GENOMIC DNA]</scope>
    <source>
        <strain evidence="1 2">DSM 44956</strain>
    </source>
</reference>
<accession>A0A7X6L6E3</accession>